<dbReference type="InterPro" id="IPR046674">
    <property type="entry name" value="DUF6544"/>
</dbReference>
<gene>
    <name evidence="2" type="ORF">thalar_00501</name>
</gene>
<keyword evidence="1" id="KW-1133">Transmembrane helix</keyword>
<dbReference type="RefSeq" id="WP_021101575.1">
    <property type="nucleotide sequence ID" value="NZ_KE557312.1"/>
</dbReference>
<sequence>MDYMRIFFDIGIILLAIGLLCLLIWRHVDHRADRLEMKRLLQQQPTNPPIFSMDVVADLPEPARRFFAFAISEGTPLYTVAEIEMSGKFSLGSKEAPNYTDISSKQVLAAPEGFVWKMSGGLGLMRLSGSDSGYWTRFWLGGFVPVARLGGNPDHRKAAFGRYVAEAVFWTPAALLPREGIEWQHVDETTARVVVRHKGLEQAVDIHVDEDGRPTQVVFPRWSDANPEKTYRIQPFGGYLSDFREVQGFRLPMHVEAGNQFGTDEYFPFYLINVTKLRFPPVSR</sequence>
<evidence type="ECO:0000256" key="1">
    <source>
        <dbReference type="SAM" id="Phobius"/>
    </source>
</evidence>
<accession>S9RSM2</accession>
<proteinExistence type="predicted"/>
<keyword evidence="1" id="KW-0812">Transmembrane</keyword>
<organism evidence="2 3">
    <name type="scientific">Litoreibacter arenae DSM 19593</name>
    <dbReference type="NCBI Taxonomy" id="1123360"/>
    <lineage>
        <taxon>Bacteria</taxon>
        <taxon>Pseudomonadati</taxon>
        <taxon>Pseudomonadota</taxon>
        <taxon>Alphaproteobacteria</taxon>
        <taxon>Rhodobacterales</taxon>
        <taxon>Roseobacteraceae</taxon>
        <taxon>Litoreibacter</taxon>
    </lineage>
</organism>
<dbReference type="Pfam" id="PF20181">
    <property type="entry name" value="DUF6544"/>
    <property type="match status" value="1"/>
</dbReference>
<comment type="caution">
    <text evidence="2">The sequence shown here is derived from an EMBL/GenBank/DDBJ whole genome shotgun (WGS) entry which is preliminary data.</text>
</comment>
<dbReference type="AlphaFoldDB" id="S9RSM2"/>
<keyword evidence="3" id="KW-1185">Reference proteome</keyword>
<dbReference type="EMBL" id="AONI01000006">
    <property type="protein sequence ID" value="EPX81055.1"/>
    <property type="molecule type" value="Genomic_DNA"/>
</dbReference>
<dbReference type="eggNOG" id="ENOG502ZA6T">
    <property type="taxonomic scope" value="Bacteria"/>
</dbReference>
<keyword evidence="1" id="KW-0472">Membrane</keyword>
<evidence type="ECO:0000313" key="3">
    <source>
        <dbReference type="Proteomes" id="UP000015351"/>
    </source>
</evidence>
<dbReference type="STRING" id="1123360.thalar_00501"/>
<dbReference type="HOGENOM" id="CLU_087930_1_0_5"/>
<dbReference type="PATRIC" id="fig|1123360.3.peg.497"/>
<reference evidence="3" key="1">
    <citation type="journal article" date="2013" name="Stand. Genomic Sci.">
        <title>Genome sequence of the Litoreibacter arenae type strain (DSM 19593(T)), a member of the Roseobacter clade isolated from sea sand.</title>
        <authorList>
            <person name="Riedel T."/>
            <person name="Fiebig A."/>
            <person name="Petersen J."/>
            <person name="Gronow S."/>
            <person name="Kyrpides N.C."/>
            <person name="Goker M."/>
            <person name="Klenk H.P."/>
        </authorList>
    </citation>
    <scope>NUCLEOTIDE SEQUENCE [LARGE SCALE GENOMIC DNA]</scope>
    <source>
        <strain evidence="3">DSM 19593</strain>
    </source>
</reference>
<name>S9RSM2_9RHOB</name>
<protein>
    <submittedName>
        <fullName evidence="2">Uncharacterized protein</fullName>
    </submittedName>
</protein>
<evidence type="ECO:0000313" key="2">
    <source>
        <dbReference type="EMBL" id="EPX81055.1"/>
    </source>
</evidence>
<dbReference type="Proteomes" id="UP000015351">
    <property type="component" value="Unassembled WGS sequence"/>
</dbReference>
<feature type="transmembrane region" description="Helical" evidence="1">
    <location>
        <begin position="6"/>
        <end position="25"/>
    </location>
</feature>